<dbReference type="EMBL" id="PXNS01000005">
    <property type="protein sequence ID" value="PTL94720.1"/>
    <property type="molecule type" value="Genomic_DNA"/>
</dbReference>
<feature type="transmembrane region" description="Helical" evidence="2">
    <location>
        <begin position="38"/>
        <end position="56"/>
    </location>
</feature>
<feature type="transmembrane region" description="Helical" evidence="2">
    <location>
        <begin position="6"/>
        <end position="26"/>
    </location>
</feature>
<feature type="coiled-coil region" evidence="1">
    <location>
        <begin position="73"/>
        <end position="111"/>
    </location>
</feature>
<evidence type="ECO:0000313" key="3">
    <source>
        <dbReference type="EMBL" id="PTL94720.1"/>
    </source>
</evidence>
<keyword evidence="2" id="KW-1133">Transmembrane helix</keyword>
<evidence type="ECO:0000313" key="4">
    <source>
        <dbReference type="Proteomes" id="UP000241895"/>
    </source>
</evidence>
<keyword evidence="2" id="KW-0812">Transmembrane</keyword>
<keyword evidence="2" id="KW-0472">Membrane</keyword>
<protein>
    <submittedName>
        <fullName evidence="3">Uncharacterized protein</fullName>
    </submittedName>
</protein>
<dbReference type="RefSeq" id="WP_108132363.1">
    <property type="nucleotide sequence ID" value="NZ_PXNS01000005.1"/>
</dbReference>
<accession>A0ABX5IYD7</accession>
<keyword evidence="4" id="KW-1185">Reference proteome</keyword>
<reference evidence="3 4" key="1">
    <citation type="submission" date="2018-03" db="EMBL/GenBank/DDBJ databases">
        <authorList>
            <person name="Zhou J."/>
            <person name="Li X."/>
            <person name="Xue M."/>
            <person name="Yin J."/>
        </authorList>
    </citation>
    <scope>NUCLEOTIDE SEQUENCE [LARGE SCALE GENOMIC DNA]</scope>
    <source>
        <strain evidence="3 4">SYSU ZJ2214</strain>
    </source>
</reference>
<proteinExistence type="predicted"/>
<name>A0ABX5IYD7_9GAMM</name>
<dbReference type="Proteomes" id="UP000241895">
    <property type="component" value="Unassembled WGS sequence"/>
</dbReference>
<comment type="caution">
    <text evidence="3">The sequence shown here is derived from an EMBL/GenBank/DDBJ whole genome shotgun (WGS) entry which is preliminary data.</text>
</comment>
<evidence type="ECO:0000256" key="1">
    <source>
        <dbReference type="SAM" id="Coils"/>
    </source>
</evidence>
<evidence type="ECO:0000256" key="2">
    <source>
        <dbReference type="SAM" id="Phobius"/>
    </source>
</evidence>
<organism evidence="3 4">
    <name type="scientific">Halomonas litopenaei</name>
    <dbReference type="NCBI Taxonomy" id="2109328"/>
    <lineage>
        <taxon>Bacteria</taxon>
        <taxon>Pseudomonadati</taxon>
        <taxon>Pseudomonadota</taxon>
        <taxon>Gammaproteobacteria</taxon>
        <taxon>Oceanospirillales</taxon>
        <taxon>Halomonadaceae</taxon>
        <taxon>Halomonas</taxon>
    </lineage>
</organism>
<keyword evidence="1" id="KW-0175">Coiled coil</keyword>
<gene>
    <name evidence="3" type="ORF">C6W88_10135</name>
</gene>
<sequence>MHWFGIAVTFCYSSIIVFLRWGDLYLLKTMPLNEVGDFLAGVFGPLMLFWLIVGYIQQQKEFRQNTEVLRLQADELKKSVEQHRQMVAVTREQVEAEIKALAIEESRMRRESQPSFSITQAYRKSISSGRKTFVIKVENNGRPASNVNFSSDPEIPQIANMGSIQYFKTGVEYPLTFDVGVKESPPLKLKVEINCSDENLQPYTKSFSLSLDGNERYLVSE</sequence>